<accession>G6FRU8</accession>
<feature type="chain" id="PRO_5003488993" evidence="1">
    <location>
        <begin position="29"/>
        <end position="107"/>
    </location>
</feature>
<evidence type="ECO:0000313" key="3">
    <source>
        <dbReference type="EMBL" id="EHC16172.1"/>
    </source>
</evidence>
<evidence type="ECO:0000256" key="1">
    <source>
        <dbReference type="SAM" id="SignalP"/>
    </source>
</evidence>
<reference evidence="3 4" key="1">
    <citation type="submission" date="2011-09" db="EMBL/GenBank/DDBJ databases">
        <title>The draft genome of Fischerella sp. JSC-11.</title>
        <authorList>
            <consortium name="US DOE Joint Genome Institute (JGI-PGF)"/>
            <person name="Lucas S."/>
            <person name="Han J."/>
            <person name="Lapidus A."/>
            <person name="Cheng J.-F."/>
            <person name="Goodwin L."/>
            <person name="Pitluck S."/>
            <person name="Peters L."/>
            <person name="Land M.L."/>
            <person name="Hauser L."/>
            <person name="Sarkisova S."/>
            <person name="Bryant D.A."/>
            <person name="Brown I."/>
            <person name="Woyke T.J."/>
        </authorList>
    </citation>
    <scope>NUCLEOTIDE SEQUENCE [LARGE SCALE GENOMIC DNA]</scope>
    <source>
        <strain evidence="3 4">JSC-11</strain>
    </source>
</reference>
<proteinExistence type="predicted"/>
<name>G6FRU8_9CYAN</name>
<sequence>MLKNLFVVSALALAINYLQHVSHTSAMANDATKKHMLTKTSLAGKESQHYHQNVLIVGGGPAGLATALMLAKRGWTNITVLEKRPTADYYEPDKSFNYLIDGRGQNL</sequence>
<evidence type="ECO:0000259" key="2">
    <source>
        <dbReference type="Pfam" id="PF01266"/>
    </source>
</evidence>
<dbReference type="InterPro" id="IPR036188">
    <property type="entry name" value="FAD/NAD-bd_sf"/>
</dbReference>
<protein>
    <submittedName>
        <fullName evidence="3">FAD dependent oxidoreductase</fullName>
    </submittedName>
</protein>
<comment type="caution">
    <text evidence="3">The sequence shown here is derived from an EMBL/GenBank/DDBJ whole genome shotgun (WGS) entry which is preliminary data.</text>
</comment>
<evidence type="ECO:0000313" key="4">
    <source>
        <dbReference type="Proteomes" id="UP000004344"/>
    </source>
</evidence>
<gene>
    <name evidence="3" type="ORF">FJSC11DRAFT_1595</name>
</gene>
<organism evidence="3 4">
    <name type="scientific">Fischerella thermalis JSC-11</name>
    <dbReference type="NCBI Taxonomy" id="741277"/>
    <lineage>
        <taxon>Bacteria</taxon>
        <taxon>Bacillati</taxon>
        <taxon>Cyanobacteriota</taxon>
        <taxon>Cyanophyceae</taxon>
        <taxon>Nostocales</taxon>
        <taxon>Hapalosiphonaceae</taxon>
        <taxon>Fischerella</taxon>
    </lineage>
</organism>
<dbReference type="EMBL" id="AGIZ01000004">
    <property type="protein sequence ID" value="EHC16172.1"/>
    <property type="molecule type" value="Genomic_DNA"/>
</dbReference>
<keyword evidence="4" id="KW-1185">Reference proteome</keyword>
<dbReference type="Pfam" id="PF01266">
    <property type="entry name" value="DAO"/>
    <property type="match status" value="1"/>
</dbReference>
<dbReference type="Gene3D" id="3.50.50.60">
    <property type="entry name" value="FAD/NAD(P)-binding domain"/>
    <property type="match status" value="1"/>
</dbReference>
<dbReference type="Proteomes" id="UP000004344">
    <property type="component" value="Unassembled WGS sequence"/>
</dbReference>
<feature type="signal peptide" evidence="1">
    <location>
        <begin position="1"/>
        <end position="28"/>
    </location>
</feature>
<keyword evidence="1" id="KW-0732">Signal</keyword>
<dbReference type="SUPFAM" id="SSF51905">
    <property type="entry name" value="FAD/NAD(P)-binding domain"/>
    <property type="match status" value="1"/>
</dbReference>
<dbReference type="InterPro" id="IPR006076">
    <property type="entry name" value="FAD-dep_OxRdtase"/>
</dbReference>
<feature type="domain" description="FAD dependent oxidoreductase" evidence="2">
    <location>
        <begin position="54"/>
        <end position="86"/>
    </location>
</feature>
<dbReference type="AlphaFoldDB" id="G6FRU8"/>